<organism evidence="1 2">
    <name type="scientific">Olea europaea subsp. europaea</name>
    <dbReference type="NCBI Taxonomy" id="158383"/>
    <lineage>
        <taxon>Eukaryota</taxon>
        <taxon>Viridiplantae</taxon>
        <taxon>Streptophyta</taxon>
        <taxon>Embryophyta</taxon>
        <taxon>Tracheophyta</taxon>
        <taxon>Spermatophyta</taxon>
        <taxon>Magnoliopsida</taxon>
        <taxon>eudicotyledons</taxon>
        <taxon>Gunneridae</taxon>
        <taxon>Pentapetalae</taxon>
        <taxon>asterids</taxon>
        <taxon>lamiids</taxon>
        <taxon>Lamiales</taxon>
        <taxon>Oleaceae</taxon>
        <taxon>Oleeae</taxon>
        <taxon>Olea</taxon>
    </lineage>
</organism>
<name>A0A8S0PU91_OLEEU</name>
<accession>A0A8S0PU91</accession>
<dbReference type="Proteomes" id="UP000594638">
    <property type="component" value="Unassembled WGS sequence"/>
</dbReference>
<evidence type="ECO:0000313" key="1">
    <source>
        <dbReference type="EMBL" id="CAA2955095.1"/>
    </source>
</evidence>
<keyword evidence="2" id="KW-1185">Reference proteome</keyword>
<gene>
    <name evidence="1" type="ORF">OLEA9_A119178</name>
</gene>
<reference evidence="1 2" key="1">
    <citation type="submission" date="2019-12" db="EMBL/GenBank/DDBJ databases">
        <authorList>
            <person name="Alioto T."/>
            <person name="Alioto T."/>
            <person name="Gomez Garrido J."/>
        </authorList>
    </citation>
    <scope>NUCLEOTIDE SEQUENCE [LARGE SCALE GENOMIC DNA]</scope>
</reference>
<dbReference type="EMBL" id="CACTIH010000138">
    <property type="protein sequence ID" value="CAA2955095.1"/>
    <property type="molecule type" value="Genomic_DNA"/>
</dbReference>
<dbReference type="Gramene" id="OE9A119178T1">
    <property type="protein sequence ID" value="OE9A119178C1"/>
    <property type="gene ID" value="OE9A119178"/>
</dbReference>
<protein>
    <submittedName>
        <fullName evidence="1">Uncharacterized protein</fullName>
    </submittedName>
</protein>
<evidence type="ECO:0000313" key="2">
    <source>
        <dbReference type="Proteomes" id="UP000594638"/>
    </source>
</evidence>
<proteinExistence type="predicted"/>
<dbReference type="AlphaFoldDB" id="A0A8S0PU91"/>
<sequence length="153" mass="17801">MARLRKLLGSPYIYVYTGVGLIYRSLARHYIPMLDHGIYALISKRTIDNSEAIVARAKRAHNTEQAPPPQQQALDANTIFLSRQLSQIQITYVEFGRYVSTTTNVLEVMQRTQLDMLRKLQRVSVQIRGFQLSDDQTYYEQRTITYAYNQVHE</sequence>
<comment type="caution">
    <text evidence="1">The sequence shown here is derived from an EMBL/GenBank/DDBJ whole genome shotgun (WGS) entry which is preliminary data.</text>
</comment>